<dbReference type="InterPro" id="IPR003439">
    <property type="entry name" value="ABC_transporter-like_ATP-bd"/>
</dbReference>
<evidence type="ECO:0000256" key="2">
    <source>
        <dbReference type="ARBA" id="ARBA00022448"/>
    </source>
</evidence>
<dbReference type="Proteomes" id="UP000319836">
    <property type="component" value="Unassembled WGS sequence"/>
</dbReference>
<dbReference type="EMBL" id="VBPA01000185">
    <property type="protein sequence ID" value="TMQ70726.1"/>
    <property type="molecule type" value="Genomic_DNA"/>
</dbReference>
<evidence type="ECO:0000259" key="5">
    <source>
        <dbReference type="PROSITE" id="PS50893"/>
    </source>
</evidence>
<dbReference type="PANTHER" id="PTHR43335">
    <property type="entry name" value="ABC TRANSPORTER, ATP-BINDING PROTEIN"/>
    <property type="match status" value="1"/>
</dbReference>
<dbReference type="SUPFAM" id="SSF52540">
    <property type="entry name" value="P-loop containing nucleoside triphosphate hydrolases"/>
    <property type="match status" value="1"/>
</dbReference>
<comment type="similarity">
    <text evidence="1">Belongs to the ABC transporter superfamily.</text>
</comment>
<dbReference type="Pfam" id="PF00005">
    <property type="entry name" value="ABC_tran"/>
    <property type="match status" value="1"/>
</dbReference>
<gene>
    <name evidence="6" type="ORF">E6K80_07595</name>
</gene>
<dbReference type="InterPro" id="IPR027417">
    <property type="entry name" value="P-loop_NTPase"/>
</dbReference>
<name>A0A538U499_UNCEI</name>
<evidence type="ECO:0000313" key="7">
    <source>
        <dbReference type="Proteomes" id="UP000319836"/>
    </source>
</evidence>
<accession>A0A538U499</accession>
<dbReference type="Gene3D" id="3.40.50.300">
    <property type="entry name" value="P-loop containing nucleotide triphosphate hydrolases"/>
    <property type="match status" value="1"/>
</dbReference>
<comment type="caution">
    <text evidence="6">The sequence shown here is derived from an EMBL/GenBank/DDBJ whole genome shotgun (WGS) entry which is preliminary data.</text>
</comment>
<dbReference type="GO" id="GO:0005524">
    <property type="term" value="F:ATP binding"/>
    <property type="evidence" value="ECO:0007669"/>
    <property type="project" value="UniProtKB-KW"/>
</dbReference>
<dbReference type="InterPro" id="IPR003593">
    <property type="entry name" value="AAA+_ATPase"/>
</dbReference>
<dbReference type="AlphaFoldDB" id="A0A538U499"/>
<dbReference type="GO" id="GO:0016887">
    <property type="term" value="F:ATP hydrolysis activity"/>
    <property type="evidence" value="ECO:0007669"/>
    <property type="project" value="InterPro"/>
</dbReference>
<sequence>MSAGAKAASIESTASGATRDAATIAARDLSHRYGPRVALQGVSFRFDGPSVVVVRGPNGSGKSTLLRLLAGLLRPTSGDASVILEGRTIAAKDRHRVLGYAVAAEARGCPAPRARALEGLERVGLRERAADRAGALSSGMAQRLRLAFALLDDPSLLLLDEPGSHLDDEGRAALHALIGREGARRLVVVATNDEREDALAGQRVELRRGVGHSA</sequence>
<feature type="domain" description="ABC transporter" evidence="5">
    <location>
        <begin position="24"/>
        <end position="214"/>
    </location>
</feature>
<dbReference type="PROSITE" id="PS50893">
    <property type="entry name" value="ABC_TRANSPORTER_2"/>
    <property type="match status" value="1"/>
</dbReference>
<evidence type="ECO:0000313" key="6">
    <source>
        <dbReference type="EMBL" id="TMQ70726.1"/>
    </source>
</evidence>
<protein>
    <submittedName>
        <fullName evidence="6">ATP-binding cassette domain-containing protein</fullName>
    </submittedName>
</protein>
<keyword evidence="3" id="KW-0547">Nucleotide-binding</keyword>
<keyword evidence="4 6" id="KW-0067">ATP-binding</keyword>
<evidence type="ECO:0000256" key="1">
    <source>
        <dbReference type="ARBA" id="ARBA00005417"/>
    </source>
</evidence>
<keyword evidence="2" id="KW-0813">Transport</keyword>
<evidence type="ECO:0000256" key="3">
    <source>
        <dbReference type="ARBA" id="ARBA00022741"/>
    </source>
</evidence>
<proteinExistence type="inferred from homology"/>
<dbReference type="SMART" id="SM00382">
    <property type="entry name" value="AAA"/>
    <property type="match status" value="1"/>
</dbReference>
<reference evidence="6 7" key="1">
    <citation type="journal article" date="2019" name="Nat. Microbiol.">
        <title>Mediterranean grassland soil C-N compound turnover is dependent on rainfall and depth, and is mediated by genomically divergent microorganisms.</title>
        <authorList>
            <person name="Diamond S."/>
            <person name="Andeer P.F."/>
            <person name="Li Z."/>
            <person name="Crits-Christoph A."/>
            <person name="Burstein D."/>
            <person name="Anantharaman K."/>
            <person name="Lane K.R."/>
            <person name="Thomas B.C."/>
            <person name="Pan C."/>
            <person name="Northen T.R."/>
            <person name="Banfield J.F."/>
        </authorList>
    </citation>
    <scope>NUCLEOTIDE SEQUENCE [LARGE SCALE GENOMIC DNA]</scope>
    <source>
        <strain evidence="6">WS_10</strain>
    </source>
</reference>
<organism evidence="6 7">
    <name type="scientific">Eiseniibacteriota bacterium</name>
    <dbReference type="NCBI Taxonomy" id="2212470"/>
    <lineage>
        <taxon>Bacteria</taxon>
        <taxon>Candidatus Eiseniibacteriota</taxon>
    </lineage>
</organism>
<evidence type="ECO:0000256" key="4">
    <source>
        <dbReference type="ARBA" id="ARBA00022840"/>
    </source>
</evidence>